<proteinExistence type="predicted"/>
<dbReference type="EMBL" id="VSSQ01001485">
    <property type="protein sequence ID" value="MPM08749.1"/>
    <property type="molecule type" value="Genomic_DNA"/>
</dbReference>
<dbReference type="SUPFAM" id="SSF51735">
    <property type="entry name" value="NAD(P)-binding Rossmann-fold domains"/>
    <property type="match status" value="1"/>
</dbReference>
<dbReference type="InterPro" id="IPR036291">
    <property type="entry name" value="NAD(P)-bd_dom_sf"/>
</dbReference>
<evidence type="ECO:0000259" key="1">
    <source>
        <dbReference type="Pfam" id="PF13380"/>
    </source>
</evidence>
<reference evidence="2" key="1">
    <citation type="submission" date="2019-08" db="EMBL/GenBank/DDBJ databases">
        <authorList>
            <person name="Kucharzyk K."/>
            <person name="Murdoch R.W."/>
            <person name="Higgins S."/>
            <person name="Loffler F."/>
        </authorList>
    </citation>
    <scope>NUCLEOTIDE SEQUENCE</scope>
</reference>
<evidence type="ECO:0000313" key="2">
    <source>
        <dbReference type="EMBL" id="MPM08749.1"/>
    </source>
</evidence>
<comment type="caution">
    <text evidence="2">The sequence shown here is derived from an EMBL/GenBank/DDBJ whole genome shotgun (WGS) entry which is preliminary data.</text>
</comment>
<feature type="domain" description="CoA-binding" evidence="1">
    <location>
        <begin position="6"/>
        <end position="116"/>
    </location>
</feature>
<name>A0A644WY70_9ZZZZ</name>
<organism evidence="2">
    <name type="scientific">bioreactor metagenome</name>
    <dbReference type="NCBI Taxonomy" id="1076179"/>
    <lineage>
        <taxon>unclassified sequences</taxon>
        <taxon>metagenomes</taxon>
        <taxon>ecological metagenomes</taxon>
    </lineage>
</organism>
<dbReference type="Pfam" id="PF13380">
    <property type="entry name" value="CoA_binding_2"/>
    <property type="match status" value="1"/>
</dbReference>
<dbReference type="InterPro" id="IPR003781">
    <property type="entry name" value="CoA-bd"/>
</dbReference>
<dbReference type="Gene3D" id="3.40.50.720">
    <property type="entry name" value="NAD(P)-binding Rossmann-like Domain"/>
    <property type="match status" value="1"/>
</dbReference>
<protein>
    <recommendedName>
        <fullName evidence="1">CoA-binding domain-containing protein</fullName>
    </recommendedName>
</protein>
<sequence>MNDKPTLILGASPNPGRYSYLITLKLHEHGHTVFPLGIKEGRIGDLDILHDCPQDVKIHTVTMYLGQEHQKSWEDLILSLKPERIIFNPGAENKGLYDKATQRGITCIEGCTLVMLASGDF</sequence>
<dbReference type="AlphaFoldDB" id="A0A644WY70"/>
<gene>
    <name evidence="2" type="ORF">SDC9_55063</name>
</gene>
<accession>A0A644WY70</accession>